<evidence type="ECO:0000313" key="14">
    <source>
        <dbReference type="Ensembl" id="ENSEBUP00000007077.1"/>
    </source>
</evidence>
<organism evidence="14 15">
    <name type="scientific">Eptatretus burgeri</name>
    <name type="common">Inshore hagfish</name>
    <dbReference type="NCBI Taxonomy" id="7764"/>
    <lineage>
        <taxon>Eukaryota</taxon>
        <taxon>Metazoa</taxon>
        <taxon>Chordata</taxon>
        <taxon>Craniata</taxon>
        <taxon>Vertebrata</taxon>
        <taxon>Cyclostomata</taxon>
        <taxon>Myxini</taxon>
        <taxon>Myxiniformes</taxon>
        <taxon>Myxinidae</taxon>
        <taxon>Eptatretinae</taxon>
        <taxon>Eptatretus</taxon>
    </lineage>
</organism>
<protein>
    <recommendedName>
        <fullName evidence="3">NADH dehydrogenase [ubiquinone] 1 beta subcomplex subunit 9</fullName>
    </recommendedName>
    <alternativeName>
        <fullName evidence="11">Complex I-B22</fullName>
    </alternativeName>
    <alternativeName>
        <fullName evidence="12">NADH-ubiquinone oxidoreductase B22 subunit</fullName>
    </alternativeName>
</protein>
<keyword evidence="10" id="KW-0472">Membrane</keyword>
<keyword evidence="9" id="KW-0496">Mitochondrion</keyword>
<keyword evidence="6" id="KW-0999">Mitochondrion inner membrane</keyword>
<evidence type="ECO:0000256" key="1">
    <source>
        <dbReference type="ARBA" id="ARBA00004443"/>
    </source>
</evidence>
<evidence type="ECO:0000256" key="6">
    <source>
        <dbReference type="ARBA" id="ARBA00022792"/>
    </source>
</evidence>
<keyword evidence="8" id="KW-0007">Acetylation</keyword>
<proteinExistence type="inferred from homology"/>
<evidence type="ECO:0000256" key="11">
    <source>
        <dbReference type="ARBA" id="ARBA00030192"/>
    </source>
</evidence>
<dbReference type="CDD" id="cd20263">
    <property type="entry name" value="Complex1_LYR_NDUFB9_LYRM3"/>
    <property type="match status" value="1"/>
</dbReference>
<evidence type="ECO:0000256" key="3">
    <source>
        <dbReference type="ARBA" id="ARBA00018684"/>
    </source>
</evidence>
<dbReference type="GO" id="GO:0005743">
    <property type="term" value="C:mitochondrial inner membrane"/>
    <property type="evidence" value="ECO:0007669"/>
    <property type="project" value="UniProtKB-SubCell"/>
</dbReference>
<dbReference type="Ensembl" id="ENSEBUT00000007548.1">
    <property type="protein sequence ID" value="ENSEBUP00000007077.1"/>
    <property type="gene ID" value="ENSEBUG00000004644.1"/>
</dbReference>
<dbReference type="PANTHER" id="PTHR12868:SF0">
    <property type="entry name" value="NADH DEHYDROGENASE [UBIQUINONE] 1 BETA SUBCOMPLEX SUBUNIT 9"/>
    <property type="match status" value="1"/>
</dbReference>
<dbReference type="PANTHER" id="PTHR12868">
    <property type="entry name" value="NADH-UBIQUINONE OXIDOREDUCTASE B22 SUBUNIT"/>
    <property type="match status" value="1"/>
</dbReference>
<evidence type="ECO:0000256" key="12">
    <source>
        <dbReference type="ARBA" id="ARBA00032528"/>
    </source>
</evidence>
<evidence type="ECO:0000256" key="5">
    <source>
        <dbReference type="ARBA" id="ARBA00022660"/>
    </source>
</evidence>
<dbReference type="AlphaFoldDB" id="A0A8C4NI31"/>
<keyword evidence="15" id="KW-1185">Reference proteome</keyword>
<dbReference type="InterPro" id="IPR033034">
    <property type="entry name" value="NDUFB9"/>
</dbReference>
<evidence type="ECO:0000256" key="8">
    <source>
        <dbReference type="ARBA" id="ARBA00022990"/>
    </source>
</evidence>
<keyword evidence="4" id="KW-0813">Transport</keyword>
<evidence type="ECO:0000256" key="4">
    <source>
        <dbReference type="ARBA" id="ARBA00022448"/>
    </source>
</evidence>
<dbReference type="GO" id="GO:0006120">
    <property type="term" value="P:mitochondrial electron transport, NADH to ubiquinone"/>
    <property type="evidence" value="ECO:0007669"/>
    <property type="project" value="InterPro"/>
</dbReference>
<comment type="similarity">
    <text evidence="2">Belongs to the complex I LYR family.</text>
</comment>
<comment type="subcellular location">
    <subcellularLocation>
        <location evidence="1">Mitochondrion inner membrane</location>
        <topology evidence="1">Peripheral membrane protein</topology>
        <orientation evidence="1">Matrix side</orientation>
    </subcellularLocation>
</comment>
<evidence type="ECO:0000256" key="9">
    <source>
        <dbReference type="ARBA" id="ARBA00023128"/>
    </source>
</evidence>
<sequence length="178" mass="21508">VFFGVMAALLSHQQRVCRFYKRAIRNLESWIRDRAEFRYEATLLRARIEAERNEPDQVRAVRLLQNAERELWQNMHPLPYRFPSAPGGTMYERYDCYKAPEWVLDFWHPSEKAAYPDYFAKQEKWKKLREKSWPREVQQLQEETPKEGPMNEALPPARRDADLPPFWWSEVTRPREVP</sequence>
<keyword evidence="5" id="KW-0679">Respiratory chain</keyword>
<accession>A0A8C4NI31</accession>
<dbReference type="GeneTree" id="ENSGT00390000005809"/>
<evidence type="ECO:0000313" key="15">
    <source>
        <dbReference type="Proteomes" id="UP000694388"/>
    </source>
</evidence>
<reference evidence="14" key="1">
    <citation type="submission" date="2025-08" db="UniProtKB">
        <authorList>
            <consortium name="Ensembl"/>
        </authorList>
    </citation>
    <scope>IDENTIFICATION</scope>
</reference>
<keyword evidence="7" id="KW-0249">Electron transport</keyword>
<reference evidence="14" key="2">
    <citation type="submission" date="2025-09" db="UniProtKB">
        <authorList>
            <consortium name="Ensembl"/>
        </authorList>
    </citation>
    <scope>IDENTIFICATION</scope>
</reference>
<evidence type="ECO:0000256" key="10">
    <source>
        <dbReference type="ARBA" id="ARBA00023136"/>
    </source>
</evidence>
<evidence type="ECO:0000256" key="2">
    <source>
        <dbReference type="ARBA" id="ARBA00009508"/>
    </source>
</evidence>
<evidence type="ECO:0000256" key="13">
    <source>
        <dbReference type="SAM" id="MobiDB-lite"/>
    </source>
</evidence>
<feature type="region of interest" description="Disordered" evidence="13">
    <location>
        <begin position="136"/>
        <end position="161"/>
    </location>
</feature>
<dbReference type="Proteomes" id="UP000694388">
    <property type="component" value="Unplaced"/>
</dbReference>
<evidence type="ECO:0000256" key="7">
    <source>
        <dbReference type="ARBA" id="ARBA00022982"/>
    </source>
</evidence>
<dbReference type="InterPro" id="IPR045292">
    <property type="entry name" value="Complex1_LYR_NDUFB9_LYRM3"/>
</dbReference>
<dbReference type="OMA" id="YRAVQMR"/>
<name>A0A8C4NI31_EPTBU</name>